<keyword evidence="1" id="KW-0147">Chitin-binding</keyword>
<dbReference type="GO" id="GO:0008061">
    <property type="term" value="F:chitin binding"/>
    <property type="evidence" value="ECO:0007669"/>
    <property type="project" value="UniProtKB-KW"/>
</dbReference>
<feature type="domain" description="Chitin-binding type-2" evidence="7">
    <location>
        <begin position="41"/>
        <end position="100"/>
    </location>
</feature>
<gene>
    <name evidence="8" type="ORF">WH47_00372</name>
</gene>
<evidence type="ECO:0000259" key="7">
    <source>
        <dbReference type="PROSITE" id="PS50940"/>
    </source>
</evidence>
<feature type="region of interest" description="Disordered" evidence="6">
    <location>
        <begin position="1202"/>
        <end position="1262"/>
    </location>
</feature>
<name>A0A0L7QKL0_9HYME</name>
<dbReference type="Proteomes" id="UP000053825">
    <property type="component" value="Unassembled WGS sequence"/>
</dbReference>
<feature type="domain" description="Chitin-binding type-2" evidence="7">
    <location>
        <begin position="239"/>
        <end position="298"/>
    </location>
</feature>
<feature type="compositionally biased region" description="Low complexity" evidence="6">
    <location>
        <begin position="776"/>
        <end position="795"/>
    </location>
</feature>
<protein>
    <recommendedName>
        <fullName evidence="7">Chitin-binding type-2 domain-containing protein</fullName>
    </recommendedName>
</protein>
<keyword evidence="5" id="KW-0325">Glycoprotein</keyword>
<dbReference type="PROSITE" id="PS50940">
    <property type="entry name" value="CHIT_BIND_II"/>
    <property type="match status" value="11"/>
</dbReference>
<feature type="compositionally biased region" description="Low complexity" evidence="6">
    <location>
        <begin position="591"/>
        <end position="610"/>
    </location>
</feature>
<feature type="region of interest" description="Disordered" evidence="6">
    <location>
        <begin position="1081"/>
        <end position="1146"/>
    </location>
</feature>
<evidence type="ECO:0000313" key="8">
    <source>
        <dbReference type="EMBL" id="KOC59041.1"/>
    </source>
</evidence>
<evidence type="ECO:0000256" key="6">
    <source>
        <dbReference type="SAM" id="MobiDB-lite"/>
    </source>
</evidence>
<feature type="region of interest" description="Disordered" evidence="6">
    <location>
        <begin position="1329"/>
        <end position="1390"/>
    </location>
</feature>
<keyword evidence="9" id="KW-1185">Reference proteome</keyword>
<reference evidence="8 9" key="1">
    <citation type="submission" date="2015-07" db="EMBL/GenBank/DDBJ databases">
        <title>The genome of Habropoda laboriosa.</title>
        <authorList>
            <person name="Pan H."/>
            <person name="Kapheim K."/>
        </authorList>
    </citation>
    <scope>NUCLEOTIDE SEQUENCE [LARGE SCALE GENOMIC DNA]</scope>
    <source>
        <strain evidence="8">0110345459</strain>
    </source>
</reference>
<feature type="region of interest" description="Disordered" evidence="6">
    <location>
        <begin position="324"/>
        <end position="425"/>
    </location>
</feature>
<evidence type="ECO:0000256" key="2">
    <source>
        <dbReference type="ARBA" id="ARBA00022729"/>
    </source>
</evidence>
<feature type="region of interest" description="Disordered" evidence="6">
    <location>
        <begin position="967"/>
        <end position="1024"/>
    </location>
</feature>
<sequence length="1578" mass="165312">TSMHTPRTPWKPPTHPPTRHTFPTETPETPCTSSPGPTGASVSCTEEGFFPDKRDCRKFYRCVSSGSSFTKYELECGPGSGWDSVLQSCNHEYLVPRCNKDSSQPDSAGTTVSDSSGNGVGGSTVLPGTAPSEASISSTLSASGTVSAALSTTPSSVISTVGVATSLTSTSTLSTSSDNGVGTVSTSETASSSSAVLTSTVASQSTSSSVTESVLYLPHDSSAASSVSTNTVISSSPGISQCTEEGFFPDPEDCRKFYRCVGSDSSFTKYEFQCGTGTAWDSGLQSCNHEYLVPNCKGGTTSSDSFSTIEADSSQNEITSTISQQTITQAQTSVPPSSTAASTSTVRPSTITSSSGPATSTSTVTSPSNSTTVPSSTTSIVETSTVSSQTTPSGVTESVSYLPPESSTGSSVSTTTIVSTSPGSSQCTEEGFFPDPQNCHKFYRCVGSDSSFTKYEFQCGTGTAWDSSLQSCNHEYLVPNCKGGTTSSDSSSTIEADSSQNEITSTISQQTITQAQTSVPPSSTAASTSTVRPSTITSSSGPATSTSTVTSPSNSTTVPSSTTSIVETSTVSSQTTPSGVTESVSYLPPESSTGSSVSTTTIVSTSPGSSQCTEEGFFPDPQNCHKFYRCVGSDSSFTKYEFQCGTGTAWDSSLQSCNHEYLVPNCKGGTTSSDSSSTIEADSSQNEITSTISQQTITQAQTSVPPSSTAASTSTVRPSTITSSSGPATSTSTVTSPSNSTTVPSSTTSIVETSTVSSQTTPSGVTESVSYLPPESSTGSSVSTTTIVSTSPGSSQCTEEGFFPDPQNCHKFYRCVGSDSSFTKYEFQCGTGTAWDSSLQSCNHEYLVPNCKGGTTASDSSSTTETDSSQNEITSTISVTESVSYLPPESSTGSSVSTTTIVSTSPGSSQCTEEGFFPDPQNCHKFYRCVGSDSSFTKYEFQCGTGTAWDSSLQSCNHEYLVPNCKGGTTSSDSSSTTETDSSQNEITSTISVTESVSYLPPESSTGSSVSTTTIVSTSPGSSQCTEEGFFPDPQNCHKFYRCVGSDSSFTKYEFQCGTGTAWDSSLQSCNHEYLVPNCKGGTTSSDSSSTTEADSSQNEITSTISQQTTTQAQTSVPPSSTAASTSTVPSSTTPGTSTSSGSSQCPGEGFFPNPTDCTKFFRCVRTYSGFIRYDFACGPGTAWDSSIQSCNHKSHVASCSSTNGATVSQGSTGTPSSHSTRPSSNTTATPTTGTSITPSSTGSSSTSSNSTSSTEPNVSDCATKKPNNTIVCEKEGFYPHPTKCNKFYRCVDNGNGLNVYHFECGPGTIFDPSINICNHPESVYPPRDCMMPTSTPSTTSEVKSTSETTTESTTEATTESTSEATTESTSEATTESQGTTTTSPRPTVPATCPIGNLTDEQIALVCPTGFKRHPKYCNLFYQCTIESNEMDIKVLILSCPVNTIFDEEKLQCLPENESSHVCTGTITTGRFYRKLLESSVSPVKVPSGTLCPGEGHYPYKLGCSTTFYKCERDSRKNLQGYLYKCPPNYLYWSISRRCERAIRLPMCAHVALKGLWDKRWQIPIEDTNVSARSLFVS</sequence>
<feature type="compositionally biased region" description="Low complexity" evidence="6">
    <location>
        <begin position="1220"/>
        <end position="1255"/>
    </location>
</feature>
<feature type="compositionally biased region" description="Low complexity" evidence="6">
    <location>
        <begin position="855"/>
        <end position="874"/>
    </location>
</feature>
<feature type="domain" description="Chitin-binding type-2" evidence="7">
    <location>
        <begin position="794"/>
        <end position="853"/>
    </location>
</feature>
<evidence type="ECO:0000313" key="9">
    <source>
        <dbReference type="Proteomes" id="UP000053825"/>
    </source>
</evidence>
<feature type="compositionally biased region" description="Low complexity" evidence="6">
    <location>
        <begin position="1083"/>
        <end position="1144"/>
    </location>
</feature>
<feature type="domain" description="Chitin-binding type-2" evidence="7">
    <location>
        <begin position="908"/>
        <end position="967"/>
    </location>
</feature>
<feature type="compositionally biased region" description="Low complexity" evidence="6">
    <location>
        <begin position="485"/>
        <end position="581"/>
    </location>
</feature>
<feature type="compositionally biased region" description="Low complexity" evidence="6">
    <location>
        <begin position="670"/>
        <end position="766"/>
    </location>
</feature>
<dbReference type="InterPro" id="IPR002557">
    <property type="entry name" value="Chitin-bd_dom"/>
</dbReference>
<dbReference type="Gene3D" id="2.170.140.10">
    <property type="entry name" value="Chitin binding domain"/>
    <property type="match status" value="10"/>
</dbReference>
<dbReference type="PANTHER" id="PTHR23301">
    <property type="entry name" value="CHITIN BINDING PERITROPHIN-A"/>
    <property type="match status" value="1"/>
</dbReference>
<feature type="compositionally biased region" description="Low complexity" evidence="6">
    <location>
        <begin position="324"/>
        <end position="396"/>
    </location>
</feature>
<feature type="region of interest" description="Disordered" evidence="6">
    <location>
        <begin position="1"/>
        <end position="40"/>
    </location>
</feature>
<feature type="region of interest" description="Disordered" evidence="6">
    <location>
        <begin position="169"/>
        <end position="189"/>
    </location>
</feature>
<dbReference type="SUPFAM" id="SSF57625">
    <property type="entry name" value="Invertebrate chitin-binding proteins"/>
    <property type="match status" value="10"/>
</dbReference>
<dbReference type="OrthoDB" id="6020543at2759"/>
<feature type="region of interest" description="Disordered" evidence="6">
    <location>
        <begin position="483"/>
        <end position="610"/>
    </location>
</feature>
<dbReference type="PANTHER" id="PTHR23301:SF0">
    <property type="entry name" value="CHITIN-BINDING TYPE-2 DOMAIN-CONTAINING PROTEIN-RELATED"/>
    <property type="match status" value="1"/>
</dbReference>
<accession>A0A0L7QKL0</accession>
<dbReference type="Pfam" id="PF01607">
    <property type="entry name" value="CBM_14"/>
    <property type="match status" value="9"/>
</dbReference>
<proteinExistence type="predicted"/>
<feature type="region of interest" description="Disordered" evidence="6">
    <location>
        <begin position="668"/>
        <end position="796"/>
    </location>
</feature>
<feature type="domain" description="Chitin-binding type-2" evidence="7">
    <location>
        <begin position="424"/>
        <end position="483"/>
    </location>
</feature>
<feature type="domain" description="Chitin-binding type-2" evidence="7">
    <location>
        <begin position="1270"/>
        <end position="1332"/>
    </location>
</feature>
<feature type="domain" description="Chitin-binding type-2" evidence="7">
    <location>
        <begin position="1143"/>
        <end position="1202"/>
    </location>
</feature>
<dbReference type="InterPro" id="IPR036508">
    <property type="entry name" value="Chitin-bd_dom_sf"/>
</dbReference>
<feature type="domain" description="Chitin-binding type-2" evidence="7">
    <location>
        <begin position="1022"/>
        <end position="1081"/>
    </location>
</feature>
<feature type="compositionally biased region" description="Low complexity" evidence="6">
    <location>
        <begin position="969"/>
        <end position="1023"/>
    </location>
</feature>
<feature type="domain" description="Chitin-binding type-2" evidence="7">
    <location>
        <begin position="1489"/>
        <end position="1550"/>
    </location>
</feature>
<dbReference type="GO" id="GO:0005576">
    <property type="term" value="C:extracellular region"/>
    <property type="evidence" value="ECO:0007669"/>
    <property type="project" value="InterPro"/>
</dbReference>
<organism evidence="8 9">
    <name type="scientific">Habropoda laboriosa</name>
    <dbReference type="NCBI Taxonomy" id="597456"/>
    <lineage>
        <taxon>Eukaryota</taxon>
        <taxon>Metazoa</taxon>
        <taxon>Ecdysozoa</taxon>
        <taxon>Arthropoda</taxon>
        <taxon>Hexapoda</taxon>
        <taxon>Insecta</taxon>
        <taxon>Pterygota</taxon>
        <taxon>Neoptera</taxon>
        <taxon>Endopterygota</taxon>
        <taxon>Hymenoptera</taxon>
        <taxon>Apocrita</taxon>
        <taxon>Aculeata</taxon>
        <taxon>Apoidea</taxon>
        <taxon>Anthophila</taxon>
        <taxon>Apidae</taxon>
        <taxon>Habropoda</taxon>
    </lineage>
</organism>
<feature type="region of interest" description="Disordered" evidence="6">
    <location>
        <begin position="854"/>
        <end position="874"/>
    </location>
</feature>
<dbReference type="InterPro" id="IPR051940">
    <property type="entry name" value="Chitin_bind-dev_reg"/>
</dbReference>
<evidence type="ECO:0000256" key="5">
    <source>
        <dbReference type="ARBA" id="ARBA00023180"/>
    </source>
</evidence>
<feature type="domain" description="Chitin-binding type-2" evidence="7">
    <location>
        <begin position="1404"/>
        <end position="1465"/>
    </location>
</feature>
<feature type="non-terminal residue" evidence="8">
    <location>
        <position position="1"/>
    </location>
</feature>
<dbReference type="SMART" id="SM00494">
    <property type="entry name" value="ChtBD2"/>
    <property type="match status" value="11"/>
</dbReference>
<evidence type="ECO:0000256" key="3">
    <source>
        <dbReference type="ARBA" id="ARBA00022737"/>
    </source>
</evidence>
<evidence type="ECO:0000256" key="1">
    <source>
        <dbReference type="ARBA" id="ARBA00022669"/>
    </source>
</evidence>
<keyword evidence="3" id="KW-0677">Repeat</keyword>
<feature type="compositionally biased region" description="Polar residues" evidence="6">
    <location>
        <begin position="1202"/>
        <end position="1219"/>
    </location>
</feature>
<feature type="region of interest" description="Disordered" evidence="6">
    <location>
        <begin position="99"/>
        <end position="136"/>
    </location>
</feature>
<evidence type="ECO:0000256" key="4">
    <source>
        <dbReference type="ARBA" id="ARBA00023157"/>
    </source>
</evidence>
<keyword evidence="4" id="KW-1015">Disulfide bond</keyword>
<feature type="domain" description="Chitin-binding type-2" evidence="7">
    <location>
        <begin position="609"/>
        <end position="668"/>
    </location>
</feature>
<keyword evidence="2" id="KW-0732">Signal</keyword>
<feature type="compositionally biased region" description="Low complexity" evidence="6">
    <location>
        <begin position="19"/>
        <end position="39"/>
    </location>
</feature>
<dbReference type="STRING" id="597456.A0A0L7QKL0"/>
<feature type="compositionally biased region" description="Low complexity" evidence="6">
    <location>
        <begin position="1334"/>
        <end position="1384"/>
    </location>
</feature>
<feature type="compositionally biased region" description="Low complexity" evidence="6">
    <location>
        <begin position="406"/>
        <end position="425"/>
    </location>
</feature>
<dbReference type="EMBL" id="KQ414962">
    <property type="protein sequence ID" value="KOC59041.1"/>
    <property type="molecule type" value="Genomic_DNA"/>
</dbReference>